<feature type="transmembrane region" description="Helical" evidence="6">
    <location>
        <begin position="140"/>
        <end position="162"/>
    </location>
</feature>
<keyword evidence="2 6" id="KW-0812">Transmembrane</keyword>
<evidence type="ECO:0000256" key="4">
    <source>
        <dbReference type="ARBA" id="ARBA00023136"/>
    </source>
</evidence>
<dbReference type="PANTHER" id="PTHR15549:SF30">
    <property type="entry name" value="MID2 DOMAIN-CONTAINING PROTEIN"/>
    <property type="match status" value="1"/>
</dbReference>
<feature type="compositionally biased region" description="Low complexity" evidence="5">
    <location>
        <begin position="9"/>
        <end position="84"/>
    </location>
</feature>
<dbReference type="STRING" id="1531966.A0A0A1SU07"/>
<evidence type="ECO:0000256" key="2">
    <source>
        <dbReference type="ARBA" id="ARBA00022692"/>
    </source>
</evidence>
<dbReference type="PANTHER" id="PTHR15549">
    <property type="entry name" value="PAIRED IMMUNOGLOBULIN-LIKE TYPE 2 RECEPTOR"/>
    <property type="match status" value="1"/>
</dbReference>
<evidence type="ECO:0000313" key="7">
    <source>
        <dbReference type="EMBL" id="CEJ81651.1"/>
    </source>
</evidence>
<proteinExistence type="predicted"/>
<feature type="compositionally biased region" description="Low complexity" evidence="5">
    <location>
        <begin position="228"/>
        <end position="246"/>
    </location>
</feature>
<dbReference type="OrthoDB" id="5411678at2759"/>
<evidence type="ECO:0000256" key="6">
    <source>
        <dbReference type="SAM" id="Phobius"/>
    </source>
</evidence>
<organism evidence="7 8">
    <name type="scientific">[Torrubiella] hemipterigena</name>
    <dbReference type="NCBI Taxonomy" id="1531966"/>
    <lineage>
        <taxon>Eukaryota</taxon>
        <taxon>Fungi</taxon>
        <taxon>Dikarya</taxon>
        <taxon>Ascomycota</taxon>
        <taxon>Pezizomycotina</taxon>
        <taxon>Sordariomycetes</taxon>
        <taxon>Hypocreomycetidae</taxon>
        <taxon>Hypocreales</taxon>
        <taxon>Clavicipitaceae</taxon>
        <taxon>Clavicipitaceae incertae sedis</taxon>
        <taxon>'Torrubiella' clade</taxon>
    </lineage>
</organism>
<name>A0A0A1SU07_9HYPO</name>
<dbReference type="Proteomes" id="UP000039046">
    <property type="component" value="Unassembled WGS sequence"/>
</dbReference>
<dbReference type="InterPro" id="IPR051694">
    <property type="entry name" value="Immunoregulatory_rcpt-like"/>
</dbReference>
<evidence type="ECO:0008006" key="9">
    <source>
        <dbReference type="Google" id="ProtNLM"/>
    </source>
</evidence>
<feature type="compositionally biased region" description="Low complexity" evidence="5">
    <location>
        <begin position="92"/>
        <end position="126"/>
    </location>
</feature>
<evidence type="ECO:0000313" key="8">
    <source>
        <dbReference type="Proteomes" id="UP000039046"/>
    </source>
</evidence>
<comment type="subcellular location">
    <subcellularLocation>
        <location evidence="1">Membrane</location>
        <topology evidence="1">Single-pass membrane protein</topology>
    </subcellularLocation>
</comment>
<feature type="region of interest" description="Disordered" evidence="5">
    <location>
        <begin position="1"/>
        <end position="134"/>
    </location>
</feature>
<evidence type="ECO:0000256" key="1">
    <source>
        <dbReference type="ARBA" id="ARBA00004167"/>
    </source>
</evidence>
<dbReference type="GO" id="GO:0071944">
    <property type="term" value="C:cell periphery"/>
    <property type="evidence" value="ECO:0007669"/>
    <property type="project" value="UniProtKB-ARBA"/>
</dbReference>
<keyword evidence="8" id="KW-1185">Reference proteome</keyword>
<reference evidence="7 8" key="1">
    <citation type="journal article" date="2015" name="Genome Announc.">
        <title>Draft Genome Sequence and Gene Annotation of the Entomopathogenic Fungus Verticillium hemipterigenum.</title>
        <authorList>
            <person name="Horn F."/>
            <person name="Habel A."/>
            <person name="Scharf D.H."/>
            <person name="Dworschak J."/>
            <person name="Brakhage A.A."/>
            <person name="Guthke R."/>
            <person name="Hertweck C."/>
            <person name="Linde J."/>
        </authorList>
    </citation>
    <scope>NUCLEOTIDE SEQUENCE [LARGE SCALE GENOMIC DNA]</scope>
</reference>
<keyword evidence="4 6" id="KW-0472">Membrane</keyword>
<dbReference type="AlphaFoldDB" id="A0A0A1SU07"/>
<protein>
    <recommendedName>
        <fullName evidence="9">Serine-rich protein</fullName>
    </recommendedName>
</protein>
<keyword evidence="3 6" id="KW-1133">Transmembrane helix</keyword>
<feature type="region of interest" description="Disordered" evidence="5">
    <location>
        <begin position="225"/>
        <end position="307"/>
    </location>
</feature>
<dbReference type="GO" id="GO:0016020">
    <property type="term" value="C:membrane"/>
    <property type="evidence" value="ECO:0007669"/>
    <property type="project" value="UniProtKB-SubCell"/>
</dbReference>
<feature type="compositionally biased region" description="Polar residues" evidence="5">
    <location>
        <begin position="276"/>
        <end position="295"/>
    </location>
</feature>
<evidence type="ECO:0000256" key="3">
    <source>
        <dbReference type="ARBA" id="ARBA00022989"/>
    </source>
</evidence>
<accession>A0A0A1SU07</accession>
<gene>
    <name evidence="7" type="ORF">VHEMI01770</name>
</gene>
<evidence type="ECO:0000256" key="5">
    <source>
        <dbReference type="SAM" id="MobiDB-lite"/>
    </source>
</evidence>
<dbReference type="EMBL" id="CDHN01000001">
    <property type="protein sequence ID" value="CEJ81651.1"/>
    <property type="molecule type" value="Genomic_DNA"/>
</dbReference>
<dbReference type="HOGENOM" id="CLU_042190_1_0_1"/>
<sequence length="363" mass="36187">MATPSSNPGQQGPPLGTGGSTSIPTQPSTTPSSSPIVSSSSAHSSSTPSSSAPPSTSASTPPVSSSTPVQSTPQTTPPASSTPQNSPPPVTVPSTSTTITSTKTETSTSTSSSPTSSSASPTPTNGSSGGSGGLGDKGKVAVGVVVPIVAIAILAVLGLWWWRKRKARLEEEAERRKEVEDYSYNPNNDPTIPAVGAAGDAAYEMRSDGSAGYRGWGSTVAGSMGRKASTTMSGGAAAGALSDGTGPSRSVAGEAAYAAEHSSQEGEILGAMGPSAANNPSNVRRGPSNASSSYSVGGRSEGSDGYNGPAGAYYDQYGQGPYAENGAQGAGQAIIRDNPARRNTQIENSAHYPQQSAGIAQNF</sequence>